<evidence type="ECO:0000313" key="2">
    <source>
        <dbReference type="EMBL" id="ABF89196.1"/>
    </source>
</evidence>
<feature type="region of interest" description="Disordered" evidence="1">
    <location>
        <begin position="601"/>
        <end position="784"/>
    </location>
</feature>
<feature type="compositionally biased region" description="Pro residues" evidence="1">
    <location>
        <begin position="165"/>
        <end position="177"/>
    </location>
</feature>
<evidence type="ECO:0000256" key="1">
    <source>
        <dbReference type="SAM" id="MobiDB-lite"/>
    </source>
</evidence>
<sequence length="784" mass="83841">MPMEDLKSVTVSYLRELARKHLGSGYSRMKKEELLAALAAYVPALAKLARLAGIRVLPKRSATKPAASPARAPAARKAKTPATDAAKAPRKSKSPTAAKPKTDGAQDQGRVSAPKRVAAKRASEKPGSKPTVKPAKVVTFPPKPRVERAREPVTPVMPSVTRPLVPAPEPVPRPVTRPAPVQKPAEPVEEGFFVARVAGEEEARSHHLVESAPVPPPPPVDAEGLGALPERYQDDAVLLLPRDPHTLFVSWDFSLGALLRAQDALEAPRTVLRVFGDEQMERELDFTVEARGFYIQGLPSGRTYRVEAHFVGRDGRSCRIGASSNRVTLPPAGVSTDLTVRFLRVPPLEAALPAAVVEAPPEEEREYVSWRRVNLPGSGGVLDVPEVHRERRGRDMTEAHLEGPARAPGASDQQYVESVERVPGASDQRYADSVGRAAGASDQRYLSVAALRNAREVRGPVTAPVSHYLETLGRAPGASDMRHAEGDAHEAGRGPGPRAYLDVKGVPGASDLRYAEGGAARQAGRDTSPHRYLDMKGIPGASDLRYAEGGATRLPVSGASPYRYLDVQGIPGASDLRYAEGAATSQPHHLDVSRIPGASDLRYLESPPRAPGASEQRYLESSPQRAGASERRYLDAPERVSGVSERRHLDSPPQGTGASGRGFLGAPAQPSGAADTSARTETGTTAKDAHGAGTHPPAVEENHRYFEAPPRSSGATVPSSDAQAQGDADAEEDHRYFEVRRSRAEGAAHRRTATPSSFEAREDHATHDAAEPPPRKPPSDDGRS</sequence>
<accession>Q1D821</accession>
<dbReference type="STRING" id="246197.MXAN_2993"/>
<dbReference type="Proteomes" id="UP000002402">
    <property type="component" value="Chromosome"/>
</dbReference>
<protein>
    <submittedName>
        <fullName evidence="2">Conserved domain protein</fullName>
    </submittedName>
</protein>
<proteinExistence type="predicted"/>
<feature type="region of interest" description="Disordered" evidence="1">
    <location>
        <begin position="477"/>
        <end position="499"/>
    </location>
</feature>
<dbReference type="HOGENOM" id="CLU_336753_0_0_7"/>
<dbReference type="InterPro" id="IPR032585">
    <property type="entry name" value="DUF4912"/>
</dbReference>
<dbReference type="Pfam" id="PF16258">
    <property type="entry name" value="DUF4912"/>
    <property type="match status" value="1"/>
</dbReference>
<feature type="compositionally biased region" description="Basic and acidic residues" evidence="1">
    <location>
        <begin position="759"/>
        <end position="784"/>
    </location>
</feature>
<feature type="compositionally biased region" description="Basic and acidic residues" evidence="1">
    <location>
        <begin position="732"/>
        <end position="748"/>
    </location>
</feature>
<dbReference type="AlphaFoldDB" id="Q1D821"/>
<dbReference type="eggNOG" id="COG3330">
    <property type="taxonomic scope" value="Bacteria"/>
</dbReference>
<reference evidence="2 3" key="1">
    <citation type="journal article" date="2006" name="Proc. Natl. Acad. Sci. U.S.A.">
        <title>Evolution of sensory complexity recorded in a myxobacterial genome.</title>
        <authorList>
            <person name="Goldman B.S."/>
            <person name="Nierman W.C."/>
            <person name="Kaiser D."/>
            <person name="Slater S.C."/>
            <person name="Durkin A.S."/>
            <person name="Eisen J.A."/>
            <person name="Ronning C.M."/>
            <person name="Barbazuk W.B."/>
            <person name="Blanchard M."/>
            <person name="Field C."/>
            <person name="Halling C."/>
            <person name="Hinkle G."/>
            <person name="Iartchuk O."/>
            <person name="Kim H.S."/>
            <person name="Mackenzie C."/>
            <person name="Madupu R."/>
            <person name="Miller N."/>
            <person name="Shvartsbeyn A."/>
            <person name="Sullivan S.A."/>
            <person name="Vaudin M."/>
            <person name="Wiegand R."/>
            <person name="Kaplan H.B."/>
        </authorList>
    </citation>
    <scope>NUCLEOTIDE SEQUENCE [LARGE SCALE GENOMIC DNA]</scope>
    <source>
        <strain evidence="3">DK1622</strain>
    </source>
</reference>
<evidence type="ECO:0000313" key="3">
    <source>
        <dbReference type="Proteomes" id="UP000002402"/>
    </source>
</evidence>
<keyword evidence="3" id="KW-1185">Reference proteome</keyword>
<feature type="compositionally biased region" description="Low complexity" evidence="1">
    <location>
        <begin position="63"/>
        <end position="73"/>
    </location>
</feature>
<organism evidence="2 3">
    <name type="scientific">Myxococcus xanthus (strain DK1622)</name>
    <dbReference type="NCBI Taxonomy" id="246197"/>
    <lineage>
        <taxon>Bacteria</taxon>
        <taxon>Pseudomonadati</taxon>
        <taxon>Myxococcota</taxon>
        <taxon>Myxococcia</taxon>
        <taxon>Myxococcales</taxon>
        <taxon>Cystobacterineae</taxon>
        <taxon>Myxococcaceae</taxon>
        <taxon>Myxococcus</taxon>
    </lineage>
</organism>
<dbReference type="EMBL" id="CP000113">
    <property type="protein sequence ID" value="ABF89196.1"/>
    <property type="molecule type" value="Genomic_DNA"/>
</dbReference>
<dbReference type="EnsemblBacteria" id="ABF89196">
    <property type="protein sequence ID" value="ABF89196"/>
    <property type="gene ID" value="MXAN_2993"/>
</dbReference>
<dbReference type="KEGG" id="mxa:MXAN_2993"/>
<gene>
    <name evidence="2" type="ordered locus">MXAN_2993</name>
</gene>
<name>Q1D821_MYXXD</name>
<feature type="compositionally biased region" description="Basic and acidic residues" evidence="1">
    <location>
        <begin position="480"/>
        <end position="492"/>
    </location>
</feature>
<feature type="compositionally biased region" description="Basic and acidic residues" evidence="1">
    <location>
        <begin position="628"/>
        <end position="650"/>
    </location>
</feature>
<feature type="region of interest" description="Disordered" evidence="1">
    <location>
        <begin position="60"/>
        <end position="184"/>
    </location>
</feature>